<keyword evidence="4" id="KW-1185">Reference proteome</keyword>
<dbReference type="InterPro" id="IPR020843">
    <property type="entry name" value="ER"/>
</dbReference>
<evidence type="ECO:0000313" key="3">
    <source>
        <dbReference type="EMBL" id="MBD3142016.1"/>
    </source>
</evidence>
<evidence type="ECO:0000256" key="1">
    <source>
        <dbReference type="ARBA" id="ARBA00022857"/>
    </source>
</evidence>
<dbReference type="InterPro" id="IPR036291">
    <property type="entry name" value="NAD(P)-bd_dom_sf"/>
</dbReference>
<dbReference type="InterPro" id="IPR011032">
    <property type="entry name" value="GroES-like_sf"/>
</dbReference>
<sequence>MKAIAYSRFGGPEVLQATEAEVPQPGPGQVRVRVHTAAVNALDGKVRSGALEAVFPTALPSIPGIEVAGVVDTLGKGVSGVRAGDAVLGFADTGSYAEYALSSSYAPKPGALPWEDAVTLPVAVETADRVLRMLQLTPGETLLIHGAAGGVGTLAIQLATFLGVNVIATAGPGNQEYLATLGATPTVYGPGLVERVRALAPDGVDAVLDVAGKDAVPASIELRGGTERIVTIADFAAQQYGITFAAGPQERSASRLTEVADLAARGKLLTTVAASYPLADAAAAQRVSDGGHVRGKLVLTVA</sequence>
<dbReference type="Proteomes" id="UP000653231">
    <property type="component" value="Unassembled WGS sequence"/>
</dbReference>
<accession>A0ABR8KVL9</accession>
<comment type="caution">
    <text evidence="3">The sequence shown here is derived from an EMBL/GenBank/DDBJ whole genome shotgun (WGS) entry which is preliminary data.</text>
</comment>
<feature type="domain" description="Enoyl reductase (ER)" evidence="2">
    <location>
        <begin position="10"/>
        <end position="299"/>
    </location>
</feature>
<dbReference type="SUPFAM" id="SSF50129">
    <property type="entry name" value="GroES-like"/>
    <property type="match status" value="1"/>
</dbReference>
<dbReference type="Gene3D" id="3.90.180.10">
    <property type="entry name" value="Medium-chain alcohol dehydrogenases, catalytic domain"/>
    <property type="match status" value="1"/>
</dbReference>
<dbReference type="CDD" id="cd05289">
    <property type="entry name" value="MDR_like_2"/>
    <property type="match status" value="1"/>
</dbReference>
<evidence type="ECO:0000313" key="4">
    <source>
        <dbReference type="Proteomes" id="UP000653231"/>
    </source>
</evidence>
<dbReference type="Pfam" id="PF13602">
    <property type="entry name" value="ADH_zinc_N_2"/>
    <property type="match status" value="1"/>
</dbReference>
<evidence type="ECO:0000259" key="2">
    <source>
        <dbReference type="SMART" id="SM00829"/>
    </source>
</evidence>
<gene>
    <name evidence="3" type="ORF">IEQ31_02260</name>
</gene>
<reference evidence="3 4" key="1">
    <citation type="submission" date="2020-09" db="EMBL/GenBank/DDBJ databases">
        <title>Actinomycete isolated from the Camponotus japonicus Mayr.</title>
        <authorList>
            <person name="Gong X."/>
        </authorList>
    </citation>
    <scope>NUCLEOTIDE SEQUENCE [LARGE SCALE GENOMIC DNA]</scope>
    <source>
        <strain evidence="3 4">2C-HV3</strain>
    </source>
</reference>
<dbReference type="PANTHER" id="PTHR44154">
    <property type="entry name" value="QUINONE OXIDOREDUCTASE"/>
    <property type="match status" value="1"/>
</dbReference>
<name>A0ABR8KVL9_9ACTN</name>
<organism evidence="3 4">
    <name type="scientific">Microbispora bryophytorum subsp. camponoti</name>
    <dbReference type="NCBI Taxonomy" id="1677852"/>
    <lineage>
        <taxon>Bacteria</taxon>
        <taxon>Bacillati</taxon>
        <taxon>Actinomycetota</taxon>
        <taxon>Actinomycetes</taxon>
        <taxon>Streptosporangiales</taxon>
        <taxon>Streptosporangiaceae</taxon>
        <taxon>Microbispora</taxon>
    </lineage>
</organism>
<dbReference type="Pfam" id="PF08240">
    <property type="entry name" value="ADH_N"/>
    <property type="match status" value="1"/>
</dbReference>
<dbReference type="Gene3D" id="3.40.50.720">
    <property type="entry name" value="NAD(P)-binding Rossmann-like Domain"/>
    <property type="match status" value="1"/>
</dbReference>
<protein>
    <submittedName>
        <fullName evidence="3">NADP-dependent oxidoreductase</fullName>
    </submittedName>
</protein>
<dbReference type="EMBL" id="JACXRZ010000002">
    <property type="protein sequence ID" value="MBD3142016.1"/>
    <property type="molecule type" value="Genomic_DNA"/>
</dbReference>
<dbReference type="InterPro" id="IPR013154">
    <property type="entry name" value="ADH-like_N"/>
</dbReference>
<dbReference type="InterPro" id="IPR051603">
    <property type="entry name" value="Zinc-ADH_QOR/CCCR"/>
</dbReference>
<dbReference type="PANTHER" id="PTHR44154:SF1">
    <property type="entry name" value="QUINONE OXIDOREDUCTASE"/>
    <property type="match status" value="1"/>
</dbReference>
<proteinExistence type="predicted"/>
<dbReference type="SUPFAM" id="SSF51735">
    <property type="entry name" value="NAD(P)-binding Rossmann-fold domains"/>
    <property type="match status" value="1"/>
</dbReference>
<keyword evidence="1" id="KW-0521">NADP</keyword>
<dbReference type="SMART" id="SM00829">
    <property type="entry name" value="PKS_ER"/>
    <property type="match status" value="1"/>
</dbReference>